<dbReference type="PANTHER" id="PTHR42760">
    <property type="entry name" value="SHORT-CHAIN DEHYDROGENASES/REDUCTASES FAMILY MEMBER"/>
    <property type="match status" value="1"/>
</dbReference>
<dbReference type="CDD" id="cd07067">
    <property type="entry name" value="HP_PGM_like"/>
    <property type="match status" value="1"/>
</dbReference>
<dbReference type="CDD" id="cd05233">
    <property type="entry name" value="SDR_c"/>
    <property type="match status" value="1"/>
</dbReference>
<evidence type="ECO:0000313" key="4">
    <source>
        <dbReference type="EMBL" id="KAF7555397.1"/>
    </source>
</evidence>
<dbReference type="Gene3D" id="3.40.50.720">
    <property type="entry name" value="NAD(P)-binding Rossmann-like Domain"/>
    <property type="match status" value="1"/>
</dbReference>
<dbReference type="PROSITE" id="PS00061">
    <property type="entry name" value="ADH_SHORT"/>
    <property type="match status" value="1"/>
</dbReference>
<gene>
    <name evidence="4" type="ORF">G7Z17_g2257</name>
</gene>
<dbReference type="PRINTS" id="PR00080">
    <property type="entry name" value="SDRFAMILY"/>
</dbReference>
<dbReference type="SUPFAM" id="SSF53254">
    <property type="entry name" value="Phosphoglycerate mutase-like"/>
    <property type="match status" value="1"/>
</dbReference>
<proteinExistence type="inferred from homology"/>
<dbReference type="PANTHER" id="PTHR42760:SF124">
    <property type="entry name" value="SHORT-CHAIN DEHYDROGENASE_REDUCTASE"/>
    <property type="match status" value="1"/>
</dbReference>
<comment type="similarity">
    <text evidence="1">Belongs to the short-chain dehydrogenases/reductases (SDR) family.</text>
</comment>
<dbReference type="FunFam" id="3.40.50.720:FF:000084">
    <property type="entry name" value="Short-chain dehydrogenase reductase"/>
    <property type="match status" value="1"/>
</dbReference>
<dbReference type="InterPro" id="IPR002347">
    <property type="entry name" value="SDR_fam"/>
</dbReference>
<keyword evidence="2" id="KW-0521">NADP</keyword>
<dbReference type="GO" id="GO:0016616">
    <property type="term" value="F:oxidoreductase activity, acting on the CH-OH group of donors, NAD or NADP as acceptor"/>
    <property type="evidence" value="ECO:0007669"/>
    <property type="project" value="TreeGrafter"/>
</dbReference>
<dbReference type="InterPro" id="IPR036291">
    <property type="entry name" value="NAD(P)-bd_dom_sf"/>
</dbReference>
<evidence type="ECO:0000256" key="2">
    <source>
        <dbReference type="ARBA" id="ARBA00022857"/>
    </source>
</evidence>
<name>A0A9P5LEP3_9HYPO</name>
<dbReference type="InterPro" id="IPR013078">
    <property type="entry name" value="His_Pase_superF_clade-1"/>
</dbReference>
<comment type="caution">
    <text evidence="4">The sequence shown here is derived from an EMBL/GenBank/DDBJ whole genome shotgun (WGS) entry which is preliminary data.</text>
</comment>
<dbReference type="AlphaFoldDB" id="A0A9P5LEP3"/>
<dbReference type="SMART" id="SM00855">
    <property type="entry name" value="PGAM"/>
    <property type="match status" value="1"/>
</dbReference>
<dbReference type="InterPro" id="IPR020904">
    <property type="entry name" value="Sc_DH/Rdtase_CS"/>
</dbReference>
<sequence length="505" mass="55495">MPATIHLVRHAQGFHNLSRENEAIHDPRLTELGEQQCQNLRAQFPHHKQVKRLFASPLRRTLQTCLLAFGHQETEDTLQQPPVIAIPEFQEVADSPCDTGSDPATLKQEFASLVDLHRVYDGWNSTSEWPSWSAKSESLQVRATKARQVLREMLQFAGDDDHVVVVTHGAFLHYLTNDYYGVEPARDPDGRDPEASLIETESSWEKRYGKTPRPTQDDQDKLQANFGSFIMTSPPALQRLAGKIAIVTGSSSGLGRAISLAYSREGASLVCVDLKPEARAEVASECEINTDELVRQNGGRAIFIQADLSKSDAVEAMVKQAVAEYGRIDILVNNAGISIEARHAPLRIHETPDETWDVTMAVNARSIFLTSKHTLQQMIRQDAFPSGDRGWIINMSSIFGLVGGYNNCSYAAAKAAVSNLTRQVALDYAPEGIHCNAICPGYTQTAIFRNTVDFLDDAEGIRARHPLHGVGVPEDIVGAAIFLASAEARWITGVSLPVDGGYTAQ</sequence>
<keyword evidence="5" id="KW-1185">Reference proteome</keyword>
<dbReference type="NCBIfam" id="NF005559">
    <property type="entry name" value="PRK07231.1"/>
    <property type="match status" value="1"/>
</dbReference>
<evidence type="ECO:0000313" key="5">
    <source>
        <dbReference type="Proteomes" id="UP000722485"/>
    </source>
</evidence>
<organism evidence="4 5">
    <name type="scientific">Cylindrodendrum hubeiense</name>
    <dbReference type="NCBI Taxonomy" id="595255"/>
    <lineage>
        <taxon>Eukaryota</taxon>
        <taxon>Fungi</taxon>
        <taxon>Dikarya</taxon>
        <taxon>Ascomycota</taxon>
        <taxon>Pezizomycotina</taxon>
        <taxon>Sordariomycetes</taxon>
        <taxon>Hypocreomycetidae</taxon>
        <taxon>Hypocreales</taxon>
        <taxon>Nectriaceae</taxon>
        <taxon>Cylindrodendrum</taxon>
    </lineage>
</organism>
<accession>A0A9P5LEP3</accession>
<feature type="region of interest" description="Disordered" evidence="3">
    <location>
        <begin position="186"/>
        <end position="218"/>
    </location>
</feature>
<dbReference type="Pfam" id="PF13561">
    <property type="entry name" value="adh_short_C2"/>
    <property type="match status" value="1"/>
</dbReference>
<dbReference type="Proteomes" id="UP000722485">
    <property type="component" value="Unassembled WGS sequence"/>
</dbReference>
<dbReference type="Gene3D" id="3.40.50.1240">
    <property type="entry name" value="Phosphoglycerate mutase-like"/>
    <property type="match status" value="1"/>
</dbReference>
<dbReference type="InterPro" id="IPR029033">
    <property type="entry name" value="His_PPase_superfam"/>
</dbReference>
<dbReference type="SUPFAM" id="SSF51735">
    <property type="entry name" value="NAD(P)-binding Rossmann-fold domains"/>
    <property type="match status" value="1"/>
</dbReference>
<evidence type="ECO:0000256" key="1">
    <source>
        <dbReference type="ARBA" id="ARBA00006484"/>
    </source>
</evidence>
<evidence type="ECO:0000256" key="3">
    <source>
        <dbReference type="SAM" id="MobiDB-lite"/>
    </source>
</evidence>
<protein>
    <submittedName>
        <fullName evidence="4">Uncharacterized protein</fullName>
    </submittedName>
</protein>
<dbReference type="OrthoDB" id="417891at2759"/>
<reference evidence="4" key="1">
    <citation type="submission" date="2020-03" db="EMBL/GenBank/DDBJ databases">
        <title>Draft Genome Sequence of Cylindrodendrum hubeiense.</title>
        <authorList>
            <person name="Buettner E."/>
            <person name="Kellner H."/>
        </authorList>
    </citation>
    <scope>NUCLEOTIDE SEQUENCE</scope>
    <source>
        <strain evidence="4">IHI 201604</strain>
    </source>
</reference>
<dbReference type="Pfam" id="PF00300">
    <property type="entry name" value="His_Phos_1"/>
    <property type="match status" value="1"/>
</dbReference>
<dbReference type="EMBL" id="JAANBB010000021">
    <property type="protein sequence ID" value="KAF7555397.1"/>
    <property type="molecule type" value="Genomic_DNA"/>
</dbReference>
<dbReference type="PRINTS" id="PR00081">
    <property type="entry name" value="GDHRDH"/>
</dbReference>